<keyword evidence="3" id="KW-1185">Reference proteome</keyword>
<feature type="region of interest" description="Disordered" evidence="1">
    <location>
        <begin position="49"/>
        <end position="111"/>
    </location>
</feature>
<comment type="caution">
    <text evidence="2">The sequence shown here is derived from an EMBL/GenBank/DDBJ whole genome shotgun (WGS) entry which is preliminary data.</text>
</comment>
<evidence type="ECO:0000313" key="2">
    <source>
        <dbReference type="EMBL" id="CAH1802859.1"/>
    </source>
</evidence>
<name>A0A8S4QBE4_OWEFU</name>
<feature type="non-terminal residue" evidence="2">
    <location>
        <position position="1"/>
    </location>
</feature>
<reference evidence="2" key="1">
    <citation type="submission" date="2022-03" db="EMBL/GenBank/DDBJ databases">
        <authorList>
            <person name="Martin C."/>
        </authorList>
    </citation>
    <scope>NUCLEOTIDE SEQUENCE</scope>
</reference>
<organism evidence="2 3">
    <name type="scientific">Owenia fusiformis</name>
    <name type="common">Polychaete worm</name>
    <dbReference type="NCBI Taxonomy" id="6347"/>
    <lineage>
        <taxon>Eukaryota</taxon>
        <taxon>Metazoa</taxon>
        <taxon>Spiralia</taxon>
        <taxon>Lophotrochozoa</taxon>
        <taxon>Annelida</taxon>
        <taxon>Polychaeta</taxon>
        <taxon>Sedentaria</taxon>
        <taxon>Canalipalpata</taxon>
        <taxon>Sabellida</taxon>
        <taxon>Oweniida</taxon>
        <taxon>Oweniidae</taxon>
        <taxon>Owenia</taxon>
    </lineage>
</organism>
<evidence type="ECO:0000313" key="3">
    <source>
        <dbReference type="Proteomes" id="UP000749559"/>
    </source>
</evidence>
<feature type="region of interest" description="Disordered" evidence="1">
    <location>
        <begin position="1"/>
        <end position="24"/>
    </location>
</feature>
<sequence length="212" mass="22626">SSESGPESPPNAMSPADNRDPQVYYDLSGMLEKPRCANVNLFNETTSLFSSTETARRCSNASYDTPSTGYTPVSSVEGNQSSLLSPPLFESSSENQNQPEGDLSTAIKSISDLDPSFKQDDVCEKSSMETVPSTPGSSRQHIAMSPTFGLYNDELQMATDAIAAEEMDEILGSPSYGVQVSNDAIAAENEMLTSPDCAIDNILTSPGFPNPD</sequence>
<gene>
    <name evidence="2" type="ORF">OFUS_LOCUS26501</name>
</gene>
<protein>
    <submittedName>
        <fullName evidence="2">Uncharacterized protein</fullName>
    </submittedName>
</protein>
<accession>A0A8S4QBE4</accession>
<dbReference type="Proteomes" id="UP000749559">
    <property type="component" value="Unassembled WGS sequence"/>
</dbReference>
<dbReference type="EMBL" id="CAIIXF020000142">
    <property type="protein sequence ID" value="CAH1802859.1"/>
    <property type="molecule type" value="Genomic_DNA"/>
</dbReference>
<proteinExistence type="predicted"/>
<feature type="compositionally biased region" description="Polar residues" evidence="1">
    <location>
        <begin position="49"/>
        <end position="80"/>
    </location>
</feature>
<dbReference type="AlphaFoldDB" id="A0A8S4QBE4"/>
<feature type="non-terminal residue" evidence="2">
    <location>
        <position position="212"/>
    </location>
</feature>
<feature type="compositionally biased region" description="Low complexity" evidence="1">
    <location>
        <begin position="81"/>
        <end position="94"/>
    </location>
</feature>
<evidence type="ECO:0000256" key="1">
    <source>
        <dbReference type="SAM" id="MobiDB-lite"/>
    </source>
</evidence>